<name>A0A6C0EFR8_9ZZZZ</name>
<dbReference type="InterPro" id="IPR020046">
    <property type="entry name" value="5-3_exonucl_a-hlix_arch_N"/>
</dbReference>
<evidence type="ECO:0000256" key="1">
    <source>
        <dbReference type="ARBA" id="ARBA00022722"/>
    </source>
</evidence>
<feature type="compositionally biased region" description="Low complexity" evidence="3">
    <location>
        <begin position="58"/>
        <end position="75"/>
    </location>
</feature>
<dbReference type="InterPro" id="IPR036279">
    <property type="entry name" value="5-3_exonuclease_C_sf"/>
</dbReference>
<dbReference type="EMBL" id="MN739822">
    <property type="protein sequence ID" value="QHT27441.1"/>
    <property type="molecule type" value="Genomic_DNA"/>
</dbReference>
<keyword evidence="4" id="KW-0812">Transmembrane</keyword>
<dbReference type="PANTHER" id="PTHR42646">
    <property type="entry name" value="FLAP ENDONUCLEASE XNI"/>
    <property type="match status" value="1"/>
</dbReference>
<accession>A0A6C0EFR8</accession>
<dbReference type="GO" id="GO:0008409">
    <property type="term" value="F:5'-3' exonuclease activity"/>
    <property type="evidence" value="ECO:0007669"/>
    <property type="project" value="InterPro"/>
</dbReference>
<dbReference type="Gene3D" id="3.40.50.1010">
    <property type="entry name" value="5'-nuclease"/>
    <property type="match status" value="1"/>
</dbReference>
<dbReference type="InterPro" id="IPR029060">
    <property type="entry name" value="PIN-like_dom_sf"/>
</dbReference>
<evidence type="ECO:0000259" key="5">
    <source>
        <dbReference type="SMART" id="SM00475"/>
    </source>
</evidence>
<keyword evidence="4" id="KW-0472">Membrane</keyword>
<dbReference type="SMART" id="SM00475">
    <property type="entry name" value="53EXOc"/>
    <property type="match status" value="1"/>
</dbReference>
<feature type="region of interest" description="Disordered" evidence="3">
    <location>
        <begin position="56"/>
        <end position="75"/>
    </location>
</feature>
<keyword evidence="2" id="KW-0378">Hydrolase</keyword>
<protein>
    <recommendedName>
        <fullName evidence="5">5'-3' exonuclease domain-containing protein</fullName>
    </recommendedName>
</protein>
<evidence type="ECO:0000256" key="2">
    <source>
        <dbReference type="ARBA" id="ARBA00022801"/>
    </source>
</evidence>
<keyword evidence="1" id="KW-0540">Nuclease</keyword>
<evidence type="ECO:0000313" key="6">
    <source>
        <dbReference type="EMBL" id="QHT27441.1"/>
    </source>
</evidence>
<dbReference type="Gene3D" id="1.10.150.20">
    <property type="entry name" value="5' to 3' exonuclease, C-terminal subdomain"/>
    <property type="match status" value="1"/>
</dbReference>
<feature type="transmembrane region" description="Helical" evidence="4">
    <location>
        <begin position="15"/>
        <end position="32"/>
    </location>
</feature>
<reference evidence="6" key="1">
    <citation type="journal article" date="2020" name="Nature">
        <title>Giant virus diversity and host interactions through global metagenomics.</title>
        <authorList>
            <person name="Schulz F."/>
            <person name="Roux S."/>
            <person name="Paez-Espino D."/>
            <person name="Jungbluth S."/>
            <person name="Walsh D.A."/>
            <person name="Denef V.J."/>
            <person name="McMahon K.D."/>
            <person name="Konstantinidis K.T."/>
            <person name="Eloe-Fadrosh E.A."/>
            <person name="Kyrpides N.C."/>
            <person name="Woyke T."/>
        </authorList>
    </citation>
    <scope>NUCLEOTIDE SEQUENCE</scope>
    <source>
        <strain evidence="6">GVMAG-M-3300023179-33</strain>
    </source>
</reference>
<feature type="domain" description="5'-3' exonuclease" evidence="5">
    <location>
        <begin position="17"/>
        <end position="318"/>
    </location>
</feature>
<dbReference type="Pfam" id="PF02739">
    <property type="entry name" value="5_3_exonuc_N"/>
    <property type="match status" value="1"/>
</dbReference>
<sequence length="324" mass="37626">MNNNVDTSTETLPPIPTYIFIDGSYFIFYRFYSMMNWWKLANPIQQSIPVLTTSGELQQQPTTQSNPTPSTSAPAPFEITDDFIEKYKKTFIEKVEEIPNKIHLLESNMDVKSKKKLHTPLSKPIIYVGRDCKRENIWRNQYVDAYKSTRANNNAESIGKFFAITYNEELFQKGGAQGIIEYPQLEADDCIALSVKHLLIKNEKCKIYIITSDKDYLQLIEPRVKIYNMSYKNIAEEKSCLGDPKKDLFCKIVMGDSSDNISSVFKKCGPKTAIKCYEEPEYFNTKLKKEDAYQKYELNRLLVDFNYIPANLQEEFIKKYESIL</sequence>
<dbReference type="GO" id="GO:0033567">
    <property type="term" value="P:DNA replication, Okazaki fragment processing"/>
    <property type="evidence" value="ECO:0007669"/>
    <property type="project" value="InterPro"/>
</dbReference>
<dbReference type="InterPro" id="IPR002421">
    <property type="entry name" value="5-3_exonuclease"/>
</dbReference>
<proteinExistence type="predicted"/>
<dbReference type="PANTHER" id="PTHR42646:SF2">
    <property type="entry name" value="5'-3' EXONUCLEASE FAMILY PROTEIN"/>
    <property type="match status" value="1"/>
</dbReference>
<dbReference type="SUPFAM" id="SSF47807">
    <property type="entry name" value="5' to 3' exonuclease, C-terminal subdomain"/>
    <property type="match status" value="1"/>
</dbReference>
<dbReference type="SUPFAM" id="SSF88723">
    <property type="entry name" value="PIN domain-like"/>
    <property type="match status" value="1"/>
</dbReference>
<keyword evidence="4" id="KW-1133">Transmembrane helix</keyword>
<evidence type="ECO:0000256" key="4">
    <source>
        <dbReference type="SAM" id="Phobius"/>
    </source>
</evidence>
<dbReference type="AlphaFoldDB" id="A0A6C0EFR8"/>
<dbReference type="GO" id="GO:0017108">
    <property type="term" value="F:5'-flap endonuclease activity"/>
    <property type="evidence" value="ECO:0007669"/>
    <property type="project" value="InterPro"/>
</dbReference>
<dbReference type="GO" id="GO:0003677">
    <property type="term" value="F:DNA binding"/>
    <property type="evidence" value="ECO:0007669"/>
    <property type="project" value="InterPro"/>
</dbReference>
<dbReference type="InterPro" id="IPR038969">
    <property type="entry name" value="FEN"/>
</dbReference>
<evidence type="ECO:0000256" key="3">
    <source>
        <dbReference type="SAM" id="MobiDB-lite"/>
    </source>
</evidence>
<organism evidence="6">
    <name type="scientific">viral metagenome</name>
    <dbReference type="NCBI Taxonomy" id="1070528"/>
    <lineage>
        <taxon>unclassified sequences</taxon>
        <taxon>metagenomes</taxon>
        <taxon>organismal metagenomes</taxon>
    </lineage>
</organism>